<dbReference type="RefSeq" id="WP_016879405.1">
    <property type="nucleotide sequence ID" value="NZ_AJLN01000059.1"/>
</dbReference>
<dbReference type="PROSITE" id="PS51257">
    <property type="entry name" value="PROKAR_LIPOPROTEIN"/>
    <property type="match status" value="1"/>
</dbReference>
<sequence>MNIVLKNTTAVFSVVLLLGCLATNQIRQSNSKSVSFGDVFNDLGDYLPNPEDINKPPQVEPTNTRSKPYAEKLCKTAAKGRKFVRVEWDYVWNVWNCVYQ</sequence>
<evidence type="ECO:0000313" key="1">
    <source>
        <dbReference type="EMBL" id="RUR77016.1"/>
    </source>
</evidence>
<protein>
    <submittedName>
        <fullName evidence="1">Uncharacterized protein</fullName>
    </submittedName>
</protein>
<comment type="caution">
    <text evidence="1">The sequence shown here is derived from an EMBL/GenBank/DDBJ whole genome shotgun (WGS) entry which is preliminary data.</text>
</comment>
<organism evidence="1 2">
    <name type="scientific">Chlorogloeopsis fritschii PCC 6912</name>
    <dbReference type="NCBI Taxonomy" id="211165"/>
    <lineage>
        <taxon>Bacteria</taxon>
        <taxon>Bacillati</taxon>
        <taxon>Cyanobacteriota</taxon>
        <taxon>Cyanophyceae</taxon>
        <taxon>Nostocales</taxon>
        <taxon>Chlorogloeopsidaceae</taxon>
        <taxon>Chlorogloeopsis</taxon>
    </lineage>
</organism>
<dbReference type="STRING" id="211165.GCA_000317285_01754"/>
<dbReference type="AlphaFoldDB" id="A0A433N696"/>
<keyword evidence="2" id="KW-1185">Reference proteome</keyword>
<dbReference type="EMBL" id="RSCJ01000018">
    <property type="protein sequence ID" value="RUR77016.1"/>
    <property type="molecule type" value="Genomic_DNA"/>
</dbReference>
<gene>
    <name evidence="1" type="ORF">PCC6912_39750</name>
</gene>
<reference evidence="1 2" key="1">
    <citation type="journal article" date="2019" name="Genome Biol. Evol.">
        <title>Day and night: Metabolic profiles and evolutionary relationships of six axenic non-marine cyanobacteria.</title>
        <authorList>
            <person name="Will S.E."/>
            <person name="Henke P."/>
            <person name="Boedeker C."/>
            <person name="Huang S."/>
            <person name="Brinkmann H."/>
            <person name="Rohde M."/>
            <person name="Jarek M."/>
            <person name="Friedl T."/>
            <person name="Seufert S."/>
            <person name="Schumacher M."/>
            <person name="Overmann J."/>
            <person name="Neumann-Schaal M."/>
            <person name="Petersen J."/>
        </authorList>
    </citation>
    <scope>NUCLEOTIDE SEQUENCE [LARGE SCALE GENOMIC DNA]</scope>
    <source>
        <strain evidence="1 2">PCC 6912</strain>
    </source>
</reference>
<dbReference type="Proteomes" id="UP000268857">
    <property type="component" value="Unassembled WGS sequence"/>
</dbReference>
<evidence type="ECO:0000313" key="2">
    <source>
        <dbReference type="Proteomes" id="UP000268857"/>
    </source>
</evidence>
<accession>A0A433N696</accession>
<name>A0A433N696_CHLFR</name>
<proteinExistence type="predicted"/>